<feature type="transmembrane region" description="Helical" evidence="1">
    <location>
        <begin position="311"/>
        <end position="333"/>
    </location>
</feature>
<dbReference type="GO" id="GO:0022857">
    <property type="term" value="F:transmembrane transporter activity"/>
    <property type="evidence" value="ECO:0007669"/>
    <property type="project" value="InterPro"/>
</dbReference>
<organism evidence="3">
    <name type="scientific">marine sediment metagenome</name>
    <dbReference type="NCBI Taxonomy" id="412755"/>
    <lineage>
        <taxon>unclassified sequences</taxon>
        <taxon>metagenomes</taxon>
        <taxon>ecological metagenomes</taxon>
    </lineage>
</organism>
<feature type="transmembrane region" description="Helical" evidence="1">
    <location>
        <begin position="170"/>
        <end position="188"/>
    </location>
</feature>
<comment type="caution">
    <text evidence="3">The sequence shown here is derived from an EMBL/GenBank/DDBJ whole genome shotgun (WGS) entry which is preliminary data.</text>
</comment>
<feature type="transmembrane region" description="Helical" evidence="1">
    <location>
        <begin position="374"/>
        <end position="392"/>
    </location>
</feature>
<evidence type="ECO:0000259" key="2">
    <source>
        <dbReference type="PROSITE" id="PS50850"/>
    </source>
</evidence>
<dbReference type="Gene3D" id="1.20.1250.20">
    <property type="entry name" value="MFS general substrate transporter like domains"/>
    <property type="match status" value="2"/>
</dbReference>
<name>A0A0F9XEE4_9ZZZZ</name>
<dbReference type="InterPro" id="IPR036259">
    <property type="entry name" value="MFS_trans_sf"/>
</dbReference>
<gene>
    <name evidence="3" type="ORF">LCGC14_0157850</name>
</gene>
<dbReference type="InterPro" id="IPR050327">
    <property type="entry name" value="Proton-linked_MCT"/>
</dbReference>
<dbReference type="PROSITE" id="PS50850">
    <property type="entry name" value="MFS"/>
    <property type="match status" value="1"/>
</dbReference>
<keyword evidence="1" id="KW-0472">Membrane</keyword>
<feature type="transmembrane region" description="Helical" evidence="1">
    <location>
        <begin position="52"/>
        <end position="71"/>
    </location>
</feature>
<feature type="transmembrane region" description="Helical" evidence="1">
    <location>
        <begin position="103"/>
        <end position="126"/>
    </location>
</feature>
<accession>A0A0F9XEE4</accession>
<feature type="transmembrane region" description="Helical" evidence="1">
    <location>
        <begin position="222"/>
        <end position="245"/>
    </location>
</feature>
<dbReference type="PANTHER" id="PTHR11360">
    <property type="entry name" value="MONOCARBOXYLATE TRANSPORTER"/>
    <property type="match status" value="1"/>
</dbReference>
<dbReference type="InterPro" id="IPR020846">
    <property type="entry name" value="MFS_dom"/>
</dbReference>
<feature type="domain" description="Major facilitator superfamily (MFS) profile" evidence="2">
    <location>
        <begin position="13"/>
        <end position="397"/>
    </location>
</feature>
<dbReference type="InterPro" id="IPR011701">
    <property type="entry name" value="MFS"/>
</dbReference>
<dbReference type="Pfam" id="PF07690">
    <property type="entry name" value="MFS_1"/>
    <property type="match status" value="1"/>
</dbReference>
<feature type="transmembrane region" description="Helical" evidence="1">
    <location>
        <begin position="286"/>
        <end position="305"/>
    </location>
</feature>
<reference evidence="3" key="1">
    <citation type="journal article" date="2015" name="Nature">
        <title>Complex archaea that bridge the gap between prokaryotes and eukaryotes.</title>
        <authorList>
            <person name="Spang A."/>
            <person name="Saw J.H."/>
            <person name="Jorgensen S.L."/>
            <person name="Zaremba-Niedzwiedzka K."/>
            <person name="Martijn J."/>
            <person name="Lind A.E."/>
            <person name="van Eijk R."/>
            <person name="Schleper C."/>
            <person name="Guy L."/>
            <person name="Ettema T.J."/>
        </authorList>
    </citation>
    <scope>NUCLEOTIDE SEQUENCE</scope>
</reference>
<feature type="transmembrane region" description="Helical" evidence="1">
    <location>
        <begin position="257"/>
        <end position="279"/>
    </location>
</feature>
<protein>
    <recommendedName>
        <fullName evidence="2">Major facilitator superfamily (MFS) profile domain-containing protein</fullName>
    </recommendedName>
</protein>
<dbReference type="EMBL" id="LAZR01000058">
    <property type="protein sequence ID" value="KKN97366.1"/>
    <property type="molecule type" value="Genomic_DNA"/>
</dbReference>
<dbReference type="SUPFAM" id="SSF103473">
    <property type="entry name" value="MFS general substrate transporter"/>
    <property type="match status" value="1"/>
</dbReference>
<evidence type="ECO:0000313" key="3">
    <source>
        <dbReference type="EMBL" id="KKN97366.1"/>
    </source>
</evidence>
<proteinExistence type="predicted"/>
<evidence type="ECO:0000256" key="1">
    <source>
        <dbReference type="SAM" id="Phobius"/>
    </source>
</evidence>
<dbReference type="AlphaFoldDB" id="A0A0F9XEE4"/>
<keyword evidence="1" id="KW-0812">Transmembrane</keyword>
<dbReference type="PANTHER" id="PTHR11360:SF308">
    <property type="entry name" value="BLL3089 PROTEIN"/>
    <property type="match status" value="1"/>
</dbReference>
<feature type="transmembrane region" description="Helical" evidence="1">
    <location>
        <begin position="345"/>
        <end position="368"/>
    </location>
</feature>
<keyword evidence="1" id="KW-1133">Transmembrane helix</keyword>
<sequence length="413" mass="44891">MTFLSFIGRNGRWLGGGFLLCFFSSFGQTFFIALSNGEIRREFDLTNGEFGLIYMMATLGSAATLPFLGRLLDRFRTWHVAVGTISGLAVATLFLSWSSSVPFLLLSIYLLRLFGQGMMSQTAFTATGRWFVANRGRAISLVTPGFQAGEALLPLLFVMSAGMIGWRGAWVTSAIVLLLVALPAITLLTNRERDPLSLEPAGAPQSDVPNWTVAQVLRSPTFYLLAMGVVAPSFIGTTLFFHQVYLTELRGWPLELFASGFAVMSATTVVFALVCGWLIDRYSAVLLLPFFLIPMTFATLVAANFTAEASIFVFMMFLGISNGFAATLFGALWPEIYGVRHLGAVRSLVLAVMVFGSALGPGLSGILMDLGVPYPLLINLMAVFCAAITLVLTDVSRRLRRLPATSGFSRAER</sequence>
<feature type="transmembrane region" description="Helical" evidence="1">
    <location>
        <begin position="12"/>
        <end position="32"/>
    </location>
</feature>